<gene>
    <name evidence="3" type="ORF">MNBD_PLANCTO03-967</name>
</gene>
<dbReference type="GO" id="GO:1990904">
    <property type="term" value="C:ribonucleoprotein complex"/>
    <property type="evidence" value="ECO:0007669"/>
    <property type="project" value="UniProtKB-KW"/>
</dbReference>
<dbReference type="NCBIfam" id="TIGR00165">
    <property type="entry name" value="S18"/>
    <property type="match status" value="1"/>
</dbReference>
<evidence type="ECO:0000256" key="2">
    <source>
        <dbReference type="ARBA" id="ARBA00023274"/>
    </source>
</evidence>
<name>A0A3B1DJ79_9ZZZZ</name>
<keyword evidence="1" id="KW-0689">Ribosomal protein</keyword>
<dbReference type="Pfam" id="PF01084">
    <property type="entry name" value="Ribosomal_S18"/>
    <property type="match status" value="1"/>
</dbReference>
<dbReference type="InterPro" id="IPR001648">
    <property type="entry name" value="Ribosomal_bS18"/>
</dbReference>
<dbReference type="GO" id="GO:0070181">
    <property type="term" value="F:small ribosomal subunit rRNA binding"/>
    <property type="evidence" value="ECO:0007669"/>
    <property type="project" value="TreeGrafter"/>
</dbReference>
<dbReference type="Gene3D" id="4.10.640.10">
    <property type="entry name" value="Ribosomal protein S18"/>
    <property type="match status" value="1"/>
</dbReference>
<dbReference type="GO" id="GO:0006412">
    <property type="term" value="P:translation"/>
    <property type="evidence" value="ECO:0007669"/>
    <property type="project" value="InterPro"/>
</dbReference>
<proteinExistence type="inferred from homology"/>
<organism evidence="3">
    <name type="scientific">hydrothermal vent metagenome</name>
    <dbReference type="NCBI Taxonomy" id="652676"/>
    <lineage>
        <taxon>unclassified sequences</taxon>
        <taxon>metagenomes</taxon>
        <taxon>ecological metagenomes</taxon>
    </lineage>
</organism>
<evidence type="ECO:0000313" key="3">
    <source>
        <dbReference type="EMBL" id="VAX42806.1"/>
    </source>
</evidence>
<accession>A0A3B1DJ79</accession>
<protein>
    <submittedName>
        <fullName evidence="3">Uncharacterized protein</fullName>
    </submittedName>
</protein>
<reference evidence="3" key="1">
    <citation type="submission" date="2018-06" db="EMBL/GenBank/DDBJ databases">
        <authorList>
            <person name="Zhirakovskaya E."/>
        </authorList>
    </citation>
    <scope>NUCLEOTIDE SEQUENCE</scope>
</reference>
<dbReference type="SUPFAM" id="SSF46911">
    <property type="entry name" value="Ribosomal protein S18"/>
    <property type="match status" value="1"/>
</dbReference>
<keyword evidence="2" id="KW-0687">Ribonucleoprotein</keyword>
<dbReference type="GO" id="GO:0003735">
    <property type="term" value="F:structural constituent of ribosome"/>
    <property type="evidence" value="ECO:0007669"/>
    <property type="project" value="InterPro"/>
</dbReference>
<evidence type="ECO:0000256" key="1">
    <source>
        <dbReference type="ARBA" id="ARBA00022980"/>
    </source>
</evidence>
<dbReference type="PRINTS" id="PR00974">
    <property type="entry name" value="RIBOSOMALS18"/>
</dbReference>
<dbReference type="AlphaFoldDB" id="A0A3B1DJ79"/>
<dbReference type="GO" id="GO:0005840">
    <property type="term" value="C:ribosome"/>
    <property type="evidence" value="ECO:0007669"/>
    <property type="project" value="UniProtKB-KW"/>
</dbReference>
<dbReference type="InterPro" id="IPR036870">
    <property type="entry name" value="Ribosomal_bS18_sf"/>
</dbReference>
<dbReference type="HAMAP" id="MF_00270">
    <property type="entry name" value="Ribosomal_bS18"/>
    <property type="match status" value="1"/>
</dbReference>
<dbReference type="EMBL" id="UOGK01000755">
    <property type="protein sequence ID" value="VAX42806.1"/>
    <property type="molecule type" value="Genomic_DNA"/>
</dbReference>
<sequence length="122" mass="13973">MPIWTQAQPPPNLPTAIHAPRTGFLTTVARTNRATQPTTETTMPRFNRFQPQPKIKILRTSGTGVEYVDWKDIDDLRRMMTPNGKIHGRKRLSTNQREQKMIAQAIKRARFMGLLPYTSATL</sequence>